<sequence length="503" mass="56546">MALASATWIMAAVTSGCHSPKIKKQGIENGKEMAEQYCGNCHQFVPPTVLDSATWKLHVLPNMAGRLGIRVWGESEYYPPSEGDHPTIDFSDWLDLVAYYTHTAPKQMDTAKLPQPFVKDWAVFKLTIPAVADTNMDATTCMVAWDTASSHLYTGTEETKLLNVYEPGGKLLHFFRMHSPVVHYSQYRNPATDTVERMFTTIGQIIATDQSRGEEILFNPEKEADPDYDIVAAFQPRPVQALPGDFNKDGLTDYIVCGFGHEQGALLRMQQKTGHKFDVDTIKSIPGAEQAQAGDFNNDGWPDVMVLFAHAQEGISLFLNNQHGGFTEKRLLDFMPVWGSTSFQYVDVNHDGQPDIVYTCGDNADYSTVLKPFHGVYVFLNKGNFKFEKAYFFPIHGCYKAMVADFDGDGDMDIATIAFFSDYINRPEEGMVYFEQDKPMHFIPHAIPVANMGRWICMDVADYDHDGDLDIFLGNFSKGLLAEGVKVPWNTRQPYIILENKIK</sequence>
<dbReference type="Proteomes" id="UP000242818">
    <property type="component" value="Unassembled WGS sequence"/>
</dbReference>
<gene>
    <name evidence="2" type="ORF">GA0116948_10378</name>
</gene>
<reference evidence="2 3" key="1">
    <citation type="submission" date="2016-08" db="EMBL/GenBank/DDBJ databases">
        <authorList>
            <person name="Seilhamer J.J."/>
        </authorList>
    </citation>
    <scope>NUCLEOTIDE SEQUENCE [LARGE SCALE GENOMIC DNA]</scope>
    <source>
        <strain evidence="2 3">A37T2</strain>
    </source>
</reference>
<dbReference type="EMBL" id="FMAR01000003">
    <property type="protein sequence ID" value="SCC05779.1"/>
    <property type="molecule type" value="Genomic_DNA"/>
</dbReference>
<dbReference type="InterPro" id="IPR013517">
    <property type="entry name" value="FG-GAP"/>
</dbReference>
<protein>
    <submittedName>
        <fullName evidence="2">Repeat domain-containing protein</fullName>
    </submittedName>
</protein>
<dbReference type="Gene3D" id="2.130.10.130">
    <property type="entry name" value="Integrin alpha, N-terminal"/>
    <property type="match status" value="2"/>
</dbReference>
<keyword evidence="1" id="KW-0732">Signal</keyword>
<name>A0A1C4BFX6_9BACT</name>
<dbReference type="SUPFAM" id="SSF69318">
    <property type="entry name" value="Integrin alpha N-terminal domain"/>
    <property type="match status" value="1"/>
</dbReference>
<dbReference type="STRING" id="1335309.GA0116948_10378"/>
<evidence type="ECO:0000313" key="3">
    <source>
        <dbReference type="Proteomes" id="UP000242818"/>
    </source>
</evidence>
<proteinExistence type="predicted"/>
<dbReference type="Pfam" id="PF13517">
    <property type="entry name" value="FG-GAP_3"/>
    <property type="match status" value="2"/>
</dbReference>
<dbReference type="AlphaFoldDB" id="A0A1C4BFX6"/>
<evidence type="ECO:0000313" key="2">
    <source>
        <dbReference type="EMBL" id="SCC05779.1"/>
    </source>
</evidence>
<dbReference type="InterPro" id="IPR028994">
    <property type="entry name" value="Integrin_alpha_N"/>
</dbReference>
<organism evidence="2 3">
    <name type="scientific">Chitinophaga costaii</name>
    <dbReference type="NCBI Taxonomy" id="1335309"/>
    <lineage>
        <taxon>Bacteria</taxon>
        <taxon>Pseudomonadati</taxon>
        <taxon>Bacteroidota</taxon>
        <taxon>Chitinophagia</taxon>
        <taxon>Chitinophagales</taxon>
        <taxon>Chitinophagaceae</taxon>
        <taxon>Chitinophaga</taxon>
    </lineage>
</organism>
<keyword evidence="3" id="KW-1185">Reference proteome</keyword>
<dbReference type="PANTHER" id="PTHR45460">
    <property type="entry name" value="SIMILAR TO CYSTEINE PROTEINASE"/>
    <property type="match status" value="1"/>
</dbReference>
<evidence type="ECO:0000256" key="1">
    <source>
        <dbReference type="ARBA" id="ARBA00022729"/>
    </source>
</evidence>
<dbReference type="PANTHER" id="PTHR45460:SF2">
    <property type="entry name" value="ALPHA 1,3 GLUCANASE, GH71 FAMILY (EUROFUNG)"/>
    <property type="match status" value="1"/>
</dbReference>
<accession>A0A1C4BFX6</accession>